<keyword evidence="3" id="KW-0689">Ribosomal protein</keyword>
<dbReference type="EC" id="2.1.1.-" evidence="3"/>
<dbReference type="CDD" id="cd02440">
    <property type="entry name" value="AdoMet_MTases"/>
    <property type="match status" value="1"/>
</dbReference>
<gene>
    <name evidence="3" type="primary">prmA_45</name>
    <name evidence="3" type="ORF">SDC9_148133</name>
</gene>
<dbReference type="GO" id="GO:0032259">
    <property type="term" value="P:methylation"/>
    <property type="evidence" value="ECO:0007669"/>
    <property type="project" value="UniProtKB-KW"/>
</dbReference>
<dbReference type="PANTHER" id="PTHR43648:SF1">
    <property type="entry name" value="ELECTRON TRANSFER FLAVOPROTEIN BETA SUBUNIT LYSINE METHYLTRANSFERASE"/>
    <property type="match status" value="1"/>
</dbReference>
<protein>
    <submittedName>
        <fullName evidence="3">Ribosomal protein L11 methyltransferase</fullName>
        <ecNumber evidence="3">2.1.1.-</ecNumber>
    </submittedName>
</protein>
<sequence>MIEENNQNKEIWIDAGTGTGVLAVVEAKLGAKKVYAFDNDDWSYQNAKENVLLNKVDDIVEVSQAEIAEFDFCEVDCISANMFFSLIISSLPKFYKSLQQNKGTLFISGILVYDREELITITEKNNFILIEEMQELEWCCFRFIAK</sequence>
<evidence type="ECO:0000256" key="1">
    <source>
        <dbReference type="ARBA" id="ARBA00022603"/>
    </source>
</evidence>
<reference evidence="3" key="1">
    <citation type="submission" date="2019-08" db="EMBL/GenBank/DDBJ databases">
        <authorList>
            <person name="Kucharzyk K."/>
            <person name="Murdoch R.W."/>
            <person name="Higgins S."/>
            <person name="Loffler F."/>
        </authorList>
    </citation>
    <scope>NUCLEOTIDE SEQUENCE</scope>
</reference>
<evidence type="ECO:0000256" key="2">
    <source>
        <dbReference type="ARBA" id="ARBA00022679"/>
    </source>
</evidence>
<name>A0A645EFX3_9ZZZZ</name>
<proteinExistence type="predicted"/>
<dbReference type="PANTHER" id="PTHR43648">
    <property type="entry name" value="ELECTRON TRANSFER FLAVOPROTEIN BETA SUBUNIT LYSINE METHYLTRANSFERASE"/>
    <property type="match status" value="1"/>
</dbReference>
<keyword evidence="1 3" id="KW-0489">Methyltransferase</keyword>
<keyword evidence="3" id="KW-0687">Ribonucleoprotein</keyword>
<evidence type="ECO:0000313" key="3">
    <source>
        <dbReference type="EMBL" id="MPN00935.1"/>
    </source>
</evidence>
<keyword evidence="2 3" id="KW-0808">Transferase</keyword>
<organism evidence="3">
    <name type="scientific">bioreactor metagenome</name>
    <dbReference type="NCBI Taxonomy" id="1076179"/>
    <lineage>
        <taxon>unclassified sequences</taxon>
        <taxon>metagenomes</taxon>
        <taxon>ecological metagenomes</taxon>
    </lineage>
</organism>
<dbReference type="GO" id="GO:0005840">
    <property type="term" value="C:ribosome"/>
    <property type="evidence" value="ECO:0007669"/>
    <property type="project" value="UniProtKB-KW"/>
</dbReference>
<dbReference type="EMBL" id="VSSQ01046967">
    <property type="protein sequence ID" value="MPN00935.1"/>
    <property type="molecule type" value="Genomic_DNA"/>
</dbReference>
<dbReference type="SUPFAM" id="SSF53335">
    <property type="entry name" value="S-adenosyl-L-methionine-dependent methyltransferases"/>
    <property type="match status" value="1"/>
</dbReference>
<comment type="caution">
    <text evidence="3">The sequence shown here is derived from an EMBL/GenBank/DDBJ whole genome shotgun (WGS) entry which is preliminary data.</text>
</comment>
<dbReference type="InterPro" id="IPR029063">
    <property type="entry name" value="SAM-dependent_MTases_sf"/>
</dbReference>
<dbReference type="InterPro" id="IPR050078">
    <property type="entry name" value="Ribosomal_L11_MeTrfase_PrmA"/>
</dbReference>
<dbReference type="GO" id="GO:0008276">
    <property type="term" value="F:protein methyltransferase activity"/>
    <property type="evidence" value="ECO:0007669"/>
    <property type="project" value="TreeGrafter"/>
</dbReference>
<dbReference type="AlphaFoldDB" id="A0A645EFX3"/>
<dbReference type="Pfam" id="PF06325">
    <property type="entry name" value="PrmA"/>
    <property type="match status" value="1"/>
</dbReference>
<accession>A0A645EFX3</accession>
<dbReference type="Gene3D" id="3.40.50.150">
    <property type="entry name" value="Vaccinia Virus protein VP39"/>
    <property type="match status" value="1"/>
</dbReference>